<evidence type="ECO:0000256" key="1">
    <source>
        <dbReference type="SAM" id="SignalP"/>
    </source>
</evidence>
<organism evidence="2 3">
    <name type="scientific">Cystobacter fuscus</name>
    <dbReference type="NCBI Taxonomy" id="43"/>
    <lineage>
        <taxon>Bacteria</taxon>
        <taxon>Pseudomonadati</taxon>
        <taxon>Myxococcota</taxon>
        <taxon>Myxococcia</taxon>
        <taxon>Myxococcales</taxon>
        <taxon>Cystobacterineae</taxon>
        <taxon>Archangiaceae</taxon>
        <taxon>Cystobacter</taxon>
    </lineage>
</organism>
<feature type="chain" id="PRO_5012219550" evidence="1">
    <location>
        <begin position="30"/>
        <end position="83"/>
    </location>
</feature>
<dbReference type="AlphaFoldDB" id="A0A250IZH4"/>
<keyword evidence="1" id="KW-0732">Signal</keyword>
<evidence type="ECO:0000313" key="3">
    <source>
        <dbReference type="Proteomes" id="UP000217257"/>
    </source>
</evidence>
<proteinExistence type="predicted"/>
<dbReference type="EMBL" id="CP022098">
    <property type="protein sequence ID" value="ATB36316.1"/>
    <property type="molecule type" value="Genomic_DNA"/>
</dbReference>
<accession>A0A250IZH4</accession>
<dbReference type="KEGG" id="cfus:CYFUS_001730"/>
<gene>
    <name evidence="2" type="ORF">CYFUS_001730</name>
</gene>
<dbReference type="RefSeq" id="WP_095984804.1">
    <property type="nucleotide sequence ID" value="NZ_CP022098.1"/>
</dbReference>
<name>A0A250IZH4_9BACT</name>
<feature type="signal peptide" evidence="1">
    <location>
        <begin position="1"/>
        <end position="29"/>
    </location>
</feature>
<evidence type="ECO:0000313" key="2">
    <source>
        <dbReference type="EMBL" id="ATB36316.1"/>
    </source>
</evidence>
<sequence length="83" mass="8172">MMKTLKVGLLGLALGVASAFVLPSQVAMADGPSSGAAGGATQSTQSGSTCNLCKAACEIKKLQCGNSNVCSLNASRCKLSCGC</sequence>
<reference evidence="2 3" key="1">
    <citation type="submission" date="2017-06" db="EMBL/GenBank/DDBJ databases">
        <title>Sequencing and comparative analysis of myxobacterial genomes.</title>
        <authorList>
            <person name="Rupp O."/>
            <person name="Goesmann A."/>
            <person name="Sogaard-Andersen L."/>
        </authorList>
    </citation>
    <scope>NUCLEOTIDE SEQUENCE [LARGE SCALE GENOMIC DNA]</scope>
    <source>
        <strain evidence="2 3">DSM 52655</strain>
    </source>
</reference>
<protein>
    <submittedName>
        <fullName evidence="2">Uncharacterized protein</fullName>
    </submittedName>
</protein>
<dbReference type="Proteomes" id="UP000217257">
    <property type="component" value="Chromosome"/>
</dbReference>